<dbReference type="InterPro" id="IPR005821">
    <property type="entry name" value="Ion_trans_dom"/>
</dbReference>
<feature type="domain" description="Ion transport" evidence="13">
    <location>
        <begin position="85"/>
        <end position="298"/>
    </location>
</feature>
<dbReference type="Ensembl" id="ENSEBUT00000007114.1">
    <property type="protein sequence ID" value="ENSEBUP00000006654.1"/>
    <property type="gene ID" value="ENSEBUG00000004402.1"/>
</dbReference>
<feature type="transmembrane region" description="Helical" evidence="12">
    <location>
        <begin position="227"/>
        <end position="249"/>
    </location>
</feature>
<evidence type="ECO:0000256" key="2">
    <source>
        <dbReference type="ARBA" id="ARBA00022448"/>
    </source>
</evidence>
<dbReference type="Gene3D" id="1.10.287.70">
    <property type="match status" value="1"/>
</dbReference>
<evidence type="ECO:0000256" key="3">
    <source>
        <dbReference type="ARBA" id="ARBA00022538"/>
    </source>
</evidence>
<evidence type="ECO:0000256" key="10">
    <source>
        <dbReference type="ARBA" id="ARBA00023136"/>
    </source>
</evidence>
<keyword evidence="9" id="KW-0406">Ion transport</keyword>
<evidence type="ECO:0000313" key="15">
    <source>
        <dbReference type="Proteomes" id="UP000694388"/>
    </source>
</evidence>
<dbReference type="AlphaFoldDB" id="A0A8C4NN70"/>
<dbReference type="GO" id="GO:0008076">
    <property type="term" value="C:voltage-gated potassium channel complex"/>
    <property type="evidence" value="ECO:0007669"/>
    <property type="project" value="InterPro"/>
</dbReference>
<evidence type="ECO:0000256" key="6">
    <source>
        <dbReference type="ARBA" id="ARBA00022882"/>
    </source>
</evidence>
<dbReference type="SUPFAM" id="SSF81324">
    <property type="entry name" value="Voltage-gated potassium channels"/>
    <property type="match status" value="1"/>
</dbReference>
<organism evidence="14 15">
    <name type="scientific">Eptatretus burgeri</name>
    <name type="common">Inshore hagfish</name>
    <dbReference type="NCBI Taxonomy" id="7764"/>
    <lineage>
        <taxon>Eukaryota</taxon>
        <taxon>Metazoa</taxon>
        <taxon>Chordata</taxon>
        <taxon>Craniata</taxon>
        <taxon>Vertebrata</taxon>
        <taxon>Cyclostomata</taxon>
        <taxon>Myxini</taxon>
        <taxon>Myxiniformes</taxon>
        <taxon>Myxinidae</taxon>
        <taxon>Eptatretinae</taxon>
        <taxon>Eptatretus</taxon>
    </lineage>
</organism>
<keyword evidence="5" id="KW-0631">Potassium channel</keyword>
<comment type="subcellular location">
    <subcellularLocation>
        <location evidence="1">Membrane</location>
        <topology evidence="1">Multi-pass membrane protein</topology>
    </subcellularLocation>
</comment>
<keyword evidence="7" id="KW-0630">Potassium</keyword>
<dbReference type="InterPro" id="IPR027359">
    <property type="entry name" value="Volt_channel_dom_sf"/>
</dbReference>
<evidence type="ECO:0000256" key="11">
    <source>
        <dbReference type="ARBA" id="ARBA00023303"/>
    </source>
</evidence>
<feature type="transmembrane region" description="Helical" evidence="12">
    <location>
        <begin position="149"/>
        <end position="169"/>
    </location>
</feature>
<sequence length="301" mass="34397">MNNLFLLKQSIHLCFSFTHLYSLLTHYVSVITAELGDHHELNHNLSAVLPNADIQDPWLLRPHHWRHRLWLLLEQPTSSPIAHAVAIFAILPALLSLLAGAMETVTHEDEGDEYIWSNIEGACVLYFTAELVLRWFATPSLAVFVRLKHVILDLMLLLAYYVHLILHWWSNSVHGKTQGHGYKVLHQLHSSLRLLDLLRVCRVLRMVRHTISIWALMFTLRQCLQKLGILWLLLMTFGVFGFAPLVYIVELDHPESNLTNIPVANWWAMTTITTVGYGDIIPKTRLGQGIALTCIVYGLVP</sequence>
<evidence type="ECO:0000259" key="13">
    <source>
        <dbReference type="Pfam" id="PF00520"/>
    </source>
</evidence>
<dbReference type="Pfam" id="PF00520">
    <property type="entry name" value="Ion_trans"/>
    <property type="match status" value="1"/>
</dbReference>
<feature type="transmembrane region" description="Helical" evidence="12">
    <location>
        <begin position="114"/>
        <end position="137"/>
    </location>
</feature>
<reference evidence="14" key="1">
    <citation type="submission" date="2025-08" db="UniProtKB">
        <authorList>
            <consortium name="Ensembl"/>
        </authorList>
    </citation>
    <scope>IDENTIFICATION</scope>
</reference>
<reference evidence="14" key="2">
    <citation type="submission" date="2025-09" db="UniProtKB">
        <authorList>
            <consortium name="Ensembl"/>
        </authorList>
    </citation>
    <scope>IDENTIFICATION</scope>
</reference>
<evidence type="ECO:0000256" key="8">
    <source>
        <dbReference type="ARBA" id="ARBA00022989"/>
    </source>
</evidence>
<keyword evidence="11" id="KW-0407">Ion channel</keyword>
<name>A0A8C4NN70_EPTBU</name>
<dbReference type="Proteomes" id="UP000694388">
    <property type="component" value="Unplaced"/>
</dbReference>
<dbReference type="PANTHER" id="PTHR11537:SF254">
    <property type="entry name" value="POTASSIUM VOLTAGE-GATED CHANNEL PROTEIN SHAB"/>
    <property type="match status" value="1"/>
</dbReference>
<dbReference type="GeneTree" id="ENSGT00940000164521"/>
<evidence type="ECO:0000256" key="9">
    <source>
        <dbReference type="ARBA" id="ARBA00023065"/>
    </source>
</evidence>
<keyword evidence="2" id="KW-0813">Transport</keyword>
<keyword evidence="4 12" id="KW-0812">Transmembrane</keyword>
<dbReference type="PANTHER" id="PTHR11537">
    <property type="entry name" value="VOLTAGE-GATED POTASSIUM CHANNEL"/>
    <property type="match status" value="1"/>
</dbReference>
<accession>A0A8C4NN70</accession>
<dbReference type="InterPro" id="IPR028325">
    <property type="entry name" value="VG_K_chnl"/>
</dbReference>
<evidence type="ECO:0000256" key="7">
    <source>
        <dbReference type="ARBA" id="ARBA00022958"/>
    </source>
</evidence>
<evidence type="ECO:0000313" key="14">
    <source>
        <dbReference type="Ensembl" id="ENSEBUP00000006654.1"/>
    </source>
</evidence>
<feature type="transmembrane region" description="Helical" evidence="12">
    <location>
        <begin position="81"/>
        <end position="102"/>
    </location>
</feature>
<keyword evidence="15" id="KW-1185">Reference proteome</keyword>
<dbReference type="GO" id="GO:0001508">
    <property type="term" value="P:action potential"/>
    <property type="evidence" value="ECO:0007669"/>
    <property type="project" value="TreeGrafter"/>
</dbReference>
<evidence type="ECO:0000256" key="4">
    <source>
        <dbReference type="ARBA" id="ARBA00022692"/>
    </source>
</evidence>
<keyword evidence="3" id="KW-0633">Potassium transport</keyword>
<evidence type="ECO:0000256" key="12">
    <source>
        <dbReference type="SAM" id="Phobius"/>
    </source>
</evidence>
<evidence type="ECO:0000256" key="1">
    <source>
        <dbReference type="ARBA" id="ARBA00004141"/>
    </source>
</evidence>
<keyword evidence="8 12" id="KW-1133">Transmembrane helix</keyword>
<keyword evidence="10 12" id="KW-0472">Membrane</keyword>
<keyword evidence="6" id="KW-0851">Voltage-gated channel</keyword>
<proteinExistence type="predicted"/>
<dbReference type="PRINTS" id="PR00169">
    <property type="entry name" value="KCHANNEL"/>
</dbReference>
<dbReference type="GO" id="GO:0005251">
    <property type="term" value="F:delayed rectifier potassium channel activity"/>
    <property type="evidence" value="ECO:0007669"/>
    <property type="project" value="TreeGrafter"/>
</dbReference>
<protein>
    <recommendedName>
        <fullName evidence="13">Ion transport domain-containing protein</fullName>
    </recommendedName>
</protein>
<dbReference type="Gene3D" id="1.20.120.350">
    <property type="entry name" value="Voltage-gated potassium channels. Chain C"/>
    <property type="match status" value="1"/>
</dbReference>
<evidence type="ECO:0000256" key="5">
    <source>
        <dbReference type="ARBA" id="ARBA00022826"/>
    </source>
</evidence>